<dbReference type="SUPFAM" id="SSF52266">
    <property type="entry name" value="SGNH hydrolase"/>
    <property type="match status" value="1"/>
</dbReference>
<feature type="domain" description="SGNH hydrolase-type esterase" evidence="2">
    <location>
        <begin position="89"/>
        <end position="221"/>
    </location>
</feature>
<reference evidence="4" key="2">
    <citation type="submission" date="2021-11" db="EMBL/GenBank/DDBJ databases">
        <authorList>
            <person name="Li G."/>
            <person name="Jia Q."/>
            <person name="Yang F."/>
            <person name="Zhang C."/>
            <person name="Singh A."/>
            <person name="Lorenz A.J."/>
            <person name="Jackson-Ziems T."/>
            <person name="Vidaver A."/>
            <person name="Alfano J.R."/>
        </authorList>
    </citation>
    <scope>NUCLEOTIDE SEQUENCE</scope>
    <source>
        <strain evidence="4">CNK-2</strain>
    </source>
</reference>
<sequence>MKNKRRRRNTTTWTIFGIVAAAGATYVLAGLALSESQLERPANAGSVAAVPTSDAVEAESRFLMSVLSDSHAYNAGSWWRQTIGTGTFPDAYLGEFESLPGAVTSSLTPMLDAVTAQGGAVVVQAGTNDLLSQRTPEQAVEGLSGLWQGIRDRGAVPVAALVPPSDEVPQLVVELNRLIRTAAAEQGLELIDVYTSVAQSDGTWADGNSDDARHANGVGSALMADAAREQLPRIIDALD</sequence>
<dbReference type="RefSeq" id="WP_063986769.1">
    <property type="nucleotide sequence ID" value="NZ_CP033721.2"/>
</dbReference>
<evidence type="ECO:0000256" key="1">
    <source>
        <dbReference type="SAM" id="Phobius"/>
    </source>
</evidence>
<keyword evidence="1" id="KW-0472">Membrane</keyword>
<accession>A0A399Q6V7</accession>
<keyword evidence="1" id="KW-1133">Transmembrane helix</keyword>
<gene>
    <name evidence="3" type="ORF">DZF97_05620</name>
    <name evidence="4" type="ORF">LIV34_002461</name>
</gene>
<keyword evidence="6" id="KW-1185">Reference proteome</keyword>
<dbReference type="AlphaFoldDB" id="A0A399Q6V7"/>
<reference evidence="3 5" key="1">
    <citation type="submission" date="2018-08" db="EMBL/GenBank/DDBJ databases">
        <title>Genome Sequence of Clavibacter michiganensis Subspecies type strains, and the Atypical Peach-Colored Strains Isolated from Tomato.</title>
        <authorList>
            <person name="Osdaghi E."/>
            <person name="Portier P."/>
            <person name="Briand M."/>
            <person name="Jacques M.-A."/>
        </authorList>
    </citation>
    <scope>NUCLEOTIDE SEQUENCE [LARGE SCALE GENOMIC DNA]</scope>
    <source>
        <strain evidence="3 5">CFBP 7577</strain>
    </source>
</reference>
<name>A0A399Q6V7_9MICO</name>
<evidence type="ECO:0000313" key="4">
    <source>
        <dbReference type="EMBL" id="UQB04609.1"/>
    </source>
</evidence>
<dbReference type="InterPro" id="IPR036514">
    <property type="entry name" value="SGNH_hydro_sf"/>
</dbReference>
<dbReference type="GeneID" id="92984223"/>
<dbReference type="Pfam" id="PF13472">
    <property type="entry name" value="Lipase_GDSL_2"/>
    <property type="match status" value="1"/>
</dbReference>
<dbReference type="Gene3D" id="3.40.50.1110">
    <property type="entry name" value="SGNH hydrolase"/>
    <property type="match status" value="1"/>
</dbReference>
<keyword evidence="1" id="KW-0812">Transmembrane</keyword>
<protein>
    <submittedName>
        <fullName evidence="3">SGNH/GDSL hydrolase family protein</fullName>
    </submittedName>
</protein>
<keyword evidence="3" id="KW-0378">Hydrolase</keyword>
<dbReference type="InterPro" id="IPR051532">
    <property type="entry name" value="Ester_Hydrolysis_Enzymes"/>
</dbReference>
<dbReference type="EMBL" id="QWED01000116">
    <property type="protein sequence ID" value="RIJ14703.1"/>
    <property type="molecule type" value="Genomic_DNA"/>
</dbReference>
<evidence type="ECO:0000313" key="6">
    <source>
        <dbReference type="Proteomes" id="UP001056208"/>
    </source>
</evidence>
<dbReference type="PANTHER" id="PTHR30383:SF5">
    <property type="entry name" value="SGNH HYDROLASE-TYPE ESTERASE DOMAIN-CONTAINING PROTEIN"/>
    <property type="match status" value="1"/>
</dbReference>
<evidence type="ECO:0000313" key="3">
    <source>
        <dbReference type="EMBL" id="RIJ14703.1"/>
    </source>
</evidence>
<dbReference type="GO" id="GO:0004622">
    <property type="term" value="F:phosphatidylcholine lysophospholipase activity"/>
    <property type="evidence" value="ECO:0007669"/>
    <property type="project" value="TreeGrafter"/>
</dbReference>
<evidence type="ECO:0000313" key="5">
    <source>
        <dbReference type="Proteomes" id="UP000265361"/>
    </source>
</evidence>
<feature type="transmembrane region" description="Helical" evidence="1">
    <location>
        <begin position="12"/>
        <end position="33"/>
    </location>
</feature>
<dbReference type="Proteomes" id="UP000265361">
    <property type="component" value="Unassembled WGS sequence"/>
</dbReference>
<organism evidence="3 5">
    <name type="scientific">Clavibacter nebraskensis</name>
    <dbReference type="NCBI Taxonomy" id="31963"/>
    <lineage>
        <taxon>Bacteria</taxon>
        <taxon>Bacillati</taxon>
        <taxon>Actinomycetota</taxon>
        <taxon>Actinomycetes</taxon>
        <taxon>Micrococcales</taxon>
        <taxon>Microbacteriaceae</taxon>
        <taxon>Clavibacter</taxon>
    </lineage>
</organism>
<evidence type="ECO:0000259" key="2">
    <source>
        <dbReference type="Pfam" id="PF13472"/>
    </source>
</evidence>
<dbReference type="EMBL" id="CP086345">
    <property type="protein sequence ID" value="UQB04609.1"/>
    <property type="molecule type" value="Genomic_DNA"/>
</dbReference>
<dbReference type="PANTHER" id="PTHR30383">
    <property type="entry name" value="THIOESTERASE 1/PROTEASE 1/LYSOPHOSPHOLIPASE L1"/>
    <property type="match status" value="1"/>
</dbReference>
<proteinExistence type="predicted"/>
<dbReference type="Proteomes" id="UP001056208">
    <property type="component" value="Chromosome"/>
</dbReference>
<dbReference type="InterPro" id="IPR013830">
    <property type="entry name" value="SGNH_hydro"/>
</dbReference>